<dbReference type="Gene3D" id="2.60.200.20">
    <property type="match status" value="1"/>
</dbReference>
<dbReference type="InterPro" id="IPR000253">
    <property type="entry name" value="FHA_dom"/>
</dbReference>
<dbReference type="GO" id="GO:0007165">
    <property type="term" value="P:signal transduction"/>
    <property type="evidence" value="ECO:0007669"/>
    <property type="project" value="InterPro"/>
</dbReference>
<dbReference type="InterPro" id="IPR008984">
    <property type="entry name" value="SMAD_FHA_dom_sf"/>
</dbReference>
<feature type="domain" description="FHA" evidence="1">
    <location>
        <begin position="186"/>
        <end position="235"/>
    </location>
</feature>
<dbReference type="PROSITE" id="PS50006">
    <property type="entry name" value="FHA_DOMAIN"/>
    <property type="match status" value="1"/>
</dbReference>
<dbReference type="SMART" id="SM00240">
    <property type="entry name" value="FHA"/>
    <property type="match status" value="1"/>
</dbReference>
<dbReference type="SUPFAM" id="SSF52200">
    <property type="entry name" value="Toll/Interleukin receptor TIR domain"/>
    <property type="match status" value="1"/>
</dbReference>
<dbReference type="EMBL" id="JEMA01000405">
    <property type="protein sequence ID" value="KYF70340.1"/>
    <property type="molecule type" value="Genomic_DNA"/>
</dbReference>
<comment type="caution">
    <text evidence="2">The sequence shown here is derived from an EMBL/GenBank/DDBJ whole genome shotgun (WGS) entry which is preliminary data.</text>
</comment>
<protein>
    <recommendedName>
        <fullName evidence="1">FHA domain-containing protein</fullName>
    </recommendedName>
</protein>
<dbReference type="AlphaFoldDB" id="A0A150QQV1"/>
<evidence type="ECO:0000313" key="3">
    <source>
        <dbReference type="Proteomes" id="UP000075260"/>
    </source>
</evidence>
<reference evidence="2 3" key="1">
    <citation type="submission" date="2014-02" db="EMBL/GenBank/DDBJ databases">
        <title>The small core and large imbalanced accessory genome model reveals a collaborative survival strategy of Sorangium cellulosum strains in nature.</title>
        <authorList>
            <person name="Han K."/>
            <person name="Peng R."/>
            <person name="Blom J."/>
            <person name="Li Y.-Z."/>
        </authorList>
    </citation>
    <scope>NUCLEOTIDE SEQUENCE [LARGE SCALE GENOMIC DNA]</scope>
    <source>
        <strain evidence="2 3">So0008-312</strain>
    </source>
</reference>
<dbReference type="InterPro" id="IPR000157">
    <property type="entry name" value="TIR_dom"/>
</dbReference>
<dbReference type="InterPro" id="IPR035897">
    <property type="entry name" value="Toll_tir_struct_dom_sf"/>
</dbReference>
<dbReference type="OrthoDB" id="1426235at2"/>
<dbReference type="Pfam" id="PF13676">
    <property type="entry name" value="TIR_2"/>
    <property type="match status" value="1"/>
</dbReference>
<dbReference type="Proteomes" id="UP000075260">
    <property type="component" value="Unassembled WGS sequence"/>
</dbReference>
<accession>A0A150QQV1</accession>
<evidence type="ECO:0000313" key="2">
    <source>
        <dbReference type="EMBL" id="KYF70340.1"/>
    </source>
</evidence>
<dbReference type="InterPro" id="IPR050923">
    <property type="entry name" value="Cell_Proc_Reg/RNA_Proc"/>
</dbReference>
<dbReference type="Gene3D" id="3.40.50.10140">
    <property type="entry name" value="Toll/interleukin-1 receptor homology (TIR) domain"/>
    <property type="match status" value="1"/>
</dbReference>
<gene>
    <name evidence="2" type="ORF">BE15_15185</name>
</gene>
<dbReference type="PANTHER" id="PTHR23308">
    <property type="entry name" value="NUCLEAR INHIBITOR OF PROTEIN PHOSPHATASE-1"/>
    <property type="match status" value="1"/>
</dbReference>
<dbReference type="CDD" id="cd00060">
    <property type="entry name" value="FHA"/>
    <property type="match status" value="1"/>
</dbReference>
<sequence length="289" mass="32604">MYRVGILYAPADEPYMLQLHKHLTPLIRDGVDVWHAGQIAPGSDRSAELRAAIHRADILLVLVSADYISTNECYSNEIYGALASHTKILVAVVRSCDWRHAPFGHLPHVLHKESDNPISAWTNPDDAWAKLAAIIRSTLEEDTTDLTPPFIDKYDNRSERCRPHERAALEIANHKRPSTIQLREFNTIGRSSRSNITLIHPSVSRLHCIIFLHEGGFFVHDLRSRHGTTINGRKVKLADGLRHRDHLRIGNVEARFLIFNDQSTLSATAQSTHESSIEVVWDDETQPSG</sequence>
<organism evidence="2 3">
    <name type="scientific">Sorangium cellulosum</name>
    <name type="common">Polyangium cellulosum</name>
    <dbReference type="NCBI Taxonomy" id="56"/>
    <lineage>
        <taxon>Bacteria</taxon>
        <taxon>Pseudomonadati</taxon>
        <taxon>Myxococcota</taxon>
        <taxon>Polyangia</taxon>
        <taxon>Polyangiales</taxon>
        <taxon>Polyangiaceae</taxon>
        <taxon>Sorangium</taxon>
    </lineage>
</organism>
<dbReference type="SUPFAM" id="SSF49879">
    <property type="entry name" value="SMAD/FHA domain"/>
    <property type="match status" value="1"/>
</dbReference>
<evidence type="ECO:0000259" key="1">
    <source>
        <dbReference type="PROSITE" id="PS50006"/>
    </source>
</evidence>
<proteinExistence type="predicted"/>
<name>A0A150QQV1_SORCE</name>
<dbReference type="RefSeq" id="WP_061607697.1">
    <property type="nucleotide sequence ID" value="NZ_JEMA01000405.1"/>
</dbReference>
<dbReference type="Pfam" id="PF00498">
    <property type="entry name" value="FHA"/>
    <property type="match status" value="1"/>
</dbReference>